<evidence type="ECO:0000256" key="1">
    <source>
        <dbReference type="ARBA" id="ARBA00012612"/>
    </source>
</evidence>
<comment type="similarity">
    <text evidence="5">Belongs to the nucleoredoxin family.</text>
</comment>
<dbReference type="SUPFAM" id="SSF52833">
    <property type="entry name" value="Thioredoxin-like"/>
    <property type="match status" value="2"/>
</dbReference>
<evidence type="ECO:0000256" key="6">
    <source>
        <dbReference type="ARBA" id="ARBA00047388"/>
    </source>
</evidence>
<gene>
    <name evidence="9" type="ORF">H6P81_006945</name>
</gene>
<evidence type="ECO:0000256" key="3">
    <source>
        <dbReference type="ARBA" id="ARBA00023002"/>
    </source>
</evidence>
<dbReference type="InterPro" id="IPR004146">
    <property type="entry name" value="DC1"/>
</dbReference>
<evidence type="ECO:0000256" key="7">
    <source>
        <dbReference type="ARBA" id="ARBA00047804"/>
    </source>
</evidence>
<sequence length="411" mass="46227">MDALEQVVSVESNEVMSSALLNREFFVSPGGGQVTSDILKGKTIGLYFSANWYRDCQNFTPILASVYNRLKEEEANFEIVFVSSDEDQKSFDEYYATMPWLAIPFSDLQSKKNLTQRFQIEGIPSLVILESCGTPIQTDGVDLIYRYGREAFPFTSECLSQLEAEEKANHASQTLEKLLLSDNRNHLVSQKIQVPISTLVGKTVGLFFSAQWCLPCRKFTPKLVSIYNSLIAKGEDFEIVFISIDKNEAEYYECYQSMPWLALPFRDENVKLLSKYFNIQGIPSLVIIGPDGKTVTKEGRYLINLYAEMAYPFTDAQLLLLQETMDEEAKNYPKTFHHAGHRHVLNLVSASSGGGPYICCECEEQGSGWAYQCIDCGYDVHPKCVREGSKENSNKRPAKAGDTFCACSSVL</sequence>
<evidence type="ECO:0000256" key="5">
    <source>
        <dbReference type="ARBA" id="ARBA00025782"/>
    </source>
</evidence>
<dbReference type="CDD" id="cd00029">
    <property type="entry name" value="C1"/>
    <property type="match status" value="1"/>
</dbReference>
<reference evidence="9 10" key="1">
    <citation type="submission" date="2021-07" db="EMBL/GenBank/DDBJ databases">
        <title>The Aristolochia fimbriata genome: insights into angiosperm evolution, floral development and chemical biosynthesis.</title>
        <authorList>
            <person name="Jiao Y."/>
        </authorList>
    </citation>
    <scope>NUCLEOTIDE SEQUENCE [LARGE SCALE GENOMIC DNA]</scope>
    <source>
        <strain evidence="9">IBCAS-2021</strain>
        <tissue evidence="9">Leaf</tissue>
    </source>
</reference>
<dbReference type="EMBL" id="JAINDJ010000003">
    <property type="protein sequence ID" value="KAG9454041.1"/>
    <property type="molecule type" value="Genomic_DNA"/>
</dbReference>
<keyword evidence="10" id="KW-1185">Reference proteome</keyword>
<name>A0AAV7EZY7_ARIFI</name>
<evidence type="ECO:0000313" key="9">
    <source>
        <dbReference type="EMBL" id="KAG9454041.1"/>
    </source>
</evidence>
<comment type="catalytic activity">
    <reaction evidence="6">
        <text>[protein]-dithiol + NAD(+) = [protein]-disulfide + NADH + H(+)</text>
        <dbReference type="Rhea" id="RHEA:18749"/>
        <dbReference type="Rhea" id="RHEA-COMP:10593"/>
        <dbReference type="Rhea" id="RHEA-COMP:10594"/>
        <dbReference type="ChEBI" id="CHEBI:15378"/>
        <dbReference type="ChEBI" id="CHEBI:29950"/>
        <dbReference type="ChEBI" id="CHEBI:50058"/>
        <dbReference type="ChEBI" id="CHEBI:57540"/>
        <dbReference type="ChEBI" id="CHEBI:57945"/>
        <dbReference type="EC" id="1.8.1.8"/>
    </reaction>
</comment>
<dbReference type="SUPFAM" id="SSF57889">
    <property type="entry name" value="Cysteine-rich domain"/>
    <property type="match status" value="1"/>
</dbReference>
<organism evidence="9 10">
    <name type="scientific">Aristolochia fimbriata</name>
    <name type="common">White veined hardy Dutchman's pipe vine</name>
    <dbReference type="NCBI Taxonomy" id="158543"/>
    <lineage>
        <taxon>Eukaryota</taxon>
        <taxon>Viridiplantae</taxon>
        <taxon>Streptophyta</taxon>
        <taxon>Embryophyta</taxon>
        <taxon>Tracheophyta</taxon>
        <taxon>Spermatophyta</taxon>
        <taxon>Magnoliopsida</taxon>
        <taxon>Magnoliidae</taxon>
        <taxon>Piperales</taxon>
        <taxon>Aristolochiaceae</taxon>
        <taxon>Aristolochia</taxon>
    </lineage>
</organism>
<dbReference type="PROSITE" id="PS51352">
    <property type="entry name" value="THIOREDOXIN_2"/>
    <property type="match status" value="1"/>
</dbReference>
<dbReference type="InterPro" id="IPR013766">
    <property type="entry name" value="Thioredoxin_domain"/>
</dbReference>
<evidence type="ECO:0000256" key="4">
    <source>
        <dbReference type="ARBA" id="ARBA00023027"/>
    </source>
</evidence>
<protein>
    <recommendedName>
        <fullName evidence="1">protein-disulfide reductase</fullName>
        <ecNumber evidence="1">1.8.1.8</ecNumber>
    </recommendedName>
</protein>
<dbReference type="PANTHER" id="PTHR13871:SF7">
    <property type="entry name" value="NUCLEOREDOXIN 2-RELATED"/>
    <property type="match status" value="1"/>
</dbReference>
<dbReference type="Proteomes" id="UP000825729">
    <property type="component" value="Unassembled WGS sequence"/>
</dbReference>
<evidence type="ECO:0000256" key="2">
    <source>
        <dbReference type="ARBA" id="ARBA00022737"/>
    </source>
</evidence>
<feature type="domain" description="Thioredoxin" evidence="8">
    <location>
        <begin position="145"/>
        <end position="330"/>
    </location>
</feature>
<dbReference type="AlphaFoldDB" id="A0AAV7EZY7"/>
<comment type="caution">
    <text evidence="9">The sequence shown here is derived from an EMBL/GenBank/DDBJ whole genome shotgun (WGS) entry which is preliminary data.</text>
</comment>
<comment type="catalytic activity">
    <reaction evidence="7">
        <text>[protein]-dithiol + NADP(+) = [protein]-disulfide + NADPH + H(+)</text>
        <dbReference type="Rhea" id="RHEA:18753"/>
        <dbReference type="Rhea" id="RHEA-COMP:10593"/>
        <dbReference type="Rhea" id="RHEA-COMP:10594"/>
        <dbReference type="ChEBI" id="CHEBI:15378"/>
        <dbReference type="ChEBI" id="CHEBI:29950"/>
        <dbReference type="ChEBI" id="CHEBI:50058"/>
        <dbReference type="ChEBI" id="CHEBI:57783"/>
        <dbReference type="ChEBI" id="CHEBI:58349"/>
        <dbReference type="EC" id="1.8.1.8"/>
    </reaction>
</comment>
<evidence type="ECO:0000313" key="10">
    <source>
        <dbReference type="Proteomes" id="UP000825729"/>
    </source>
</evidence>
<dbReference type="Pfam" id="PF03107">
    <property type="entry name" value="C1_2"/>
    <property type="match status" value="1"/>
</dbReference>
<dbReference type="Gene3D" id="3.40.30.10">
    <property type="entry name" value="Glutaredoxin"/>
    <property type="match status" value="2"/>
</dbReference>
<dbReference type="InterPro" id="IPR012336">
    <property type="entry name" value="Thioredoxin-like_fold"/>
</dbReference>
<evidence type="ECO:0000259" key="8">
    <source>
        <dbReference type="PROSITE" id="PS51352"/>
    </source>
</evidence>
<dbReference type="InterPro" id="IPR046349">
    <property type="entry name" value="C1-like_sf"/>
</dbReference>
<proteinExistence type="inferred from homology"/>
<keyword evidence="4" id="KW-0520">NAD</keyword>
<dbReference type="EC" id="1.8.1.8" evidence="1"/>
<dbReference type="InterPro" id="IPR036249">
    <property type="entry name" value="Thioredoxin-like_sf"/>
</dbReference>
<dbReference type="InterPro" id="IPR052259">
    <property type="entry name" value="Nucleoredoxin-like"/>
</dbReference>
<accession>A0AAV7EZY7</accession>
<dbReference type="PANTHER" id="PTHR13871">
    <property type="entry name" value="THIOREDOXIN"/>
    <property type="match status" value="1"/>
</dbReference>
<keyword evidence="2" id="KW-0677">Repeat</keyword>
<dbReference type="GO" id="GO:0047134">
    <property type="term" value="F:protein-disulfide reductase [NAD(P)H] activity"/>
    <property type="evidence" value="ECO:0007669"/>
    <property type="project" value="UniProtKB-EC"/>
</dbReference>
<keyword evidence="3" id="KW-0560">Oxidoreductase</keyword>
<dbReference type="Pfam" id="PF13905">
    <property type="entry name" value="Thioredoxin_8"/>
    <property type="match status" value="2"/>
</dbReference>